<dbReference type="AlphaFoldDB" id="X8AGR3"/>
<name>X8AGR3_MYCXE</name>
<reference evidence="1" key="1">
    <citation type="submission" date="2014-01" db="EMBL/GenBank/DDBJ databases">
        <authorList>
            <person name="Brown-Elliot B."/>
            <person name="Wallace R."/>
            <person name="Lenaerts A."/>
            <person name="Ordway D."/>
            <person name="DeGroote M.A."/>
            <person name="Parker T."/>
            <person name="Sizemore C."/>
            <person name="Tallon L.J."/>
            <person name="Sadzewicz L.K."/>
            <person name="Sengamalay N."/>
            <person name="Fraser C.M."/>
            <person name="Hine E."/>
            <person name="Shefchek K.A."/>
            <person name="Das S.P."/>
            <person name="Tettelin H."/>
        </authorList>
    </citation>
    <scope>NUCLEOTIDE SEQUENCE [LARGE SCALE GENOMIC DNA]</scope>
    <source>
        <strain evidence="1">4042</strain>
    </source>
</reference>
<gene>
    <name evidence="1" type="ORF">I553_0904</name>
</gene>
<dbReference type="GO" id="GO:0016853">
    <property type="term" value="F:isomerase activity"/>
    <property type="evidence" value="ECO:0007669"/>
    <property type="project" value="UniProtKB-KW"/>
</dbReference>
<protein>
    <submittedName>
        <fullName evidence="1">Linear gramicidin synthetase subunit D domain protein</fullName>
        <ecNumber evidence="1">5.1.1.-</ecNumber>
    </submittedName>
</protein>
<dbReference type="PATRIC" id="fig|1299334.3.peg.5749"/>
<dbReference type="EC" id="5.1.1.-" evidence="1"/>
<accession>X8AGR3</accession>
<keyword evidence="1" id="KW-0413">Isomerase</keyword>
<comment type="caution">
    <text evidence="1">The sequence shown here is derived from an EMBL/GenBank/DDBJ whole genome shotgun (WGS) entry which is preliminary data.</text>
</comment>
<organism evidence="1">
    <name type="scientific">Mycobacterium xenopi 4042</name>
    <dbReference type="NCBI Taxonomy" id="1299334"/>
    <lineage>
        <taxon>Bacteria</taxon>
        <taxon>Bacillati</taxon>
        <taxon>Actinomycetota</taxon>
        <taxon>Actinomycetes</taxon>
        <taxon>Mycobacteriales</taxon>
        <taxon>Mycobacteriaceae</taxon>
        <taxon>Mycobacterium</taxon>
    </lineage>
</organism>
<dbReference type="Gene3D" id="3.30.559.30">
    <property type="entry name" value="Nonribosomal peptide synthetase, condensation domain"/>
    <property type="match status" value="1"/>
</dbReference>
<proteinExistence type="predicted"/>
<evidence type="ECO:0000313" key="1">
    <source>
        <dbReference type="EMBL" id="EUA31107.1"/>
    </source>
</evidence>
<sequence>MGVAADRVCASPDVVNQADSWKQLATAPAVLPAVRPSSTRSPPPAPVGVAGFRHHRAAVGEASTAFHAGARALADRLGLGGGGVRGQRAVPVGIDVEATAATRNSPRHRFVAHGRWFTTKHRCRWQSVAVVGAGSRRRGGAGALIKDAKEQLRALPHPLSYGALRYLNPDVELAGSDPPIGFNYLGAWAWRPRHPMSRGGCPRRRVAGCGRGDPHAASPHRRAERRIVDTDSGAQLYADWMWAPSSFDRAAVDRLSRLWLQALAGICAHVRAGAAG</sequence>
<dbReference type="EMBL" id="JAOB01000059">
    <property type="protein sequence ID" value="EUA31107.1"/>
    <property type="molecule type" value="Genomic_DNA"/>
</dbReference>
<dbReference type="SUPFAM" id="SSF52777">
    <property type="entry name" value="CoA-dependent acyltransferases"/>
    <property type="match status" value="1"/>
</dbReference>